<evidence type="ECO:0000313" key="1">
    <source>
        <dbReference type="EMBL" id="PLW48674.1"/>
    </source>
</evidence>
<accession>A0A2N5VFA6</accession>
<dbReference type="PANTHER" id="PTHR33050">
    <property type="entry name" value="REVERSE TRANSCRIPTASE DOMAIN-CONTAINING PROTEIN"/>
    <property type="match status" value="1"/>
</dbReference>
<sequence length="160" mass="18274">MVPKPDPTDVGWFDNTSASFGIGIIISSRWAHFKLKPLKNTGPTSSIAWLETAAARLGLLMLIQLGFHQFRRFTVWTEKTTTLKVICKPPSHDPLVNAKWATIQEILLTEQVDLHLARVDSANNIAKALYCQPTWCQEQSSSSYTWCKDMKRWFHAWVSR</sequence>
<dbReference type="OrthoDB" id="2506773at2759"/>
<comment type="caution">
    <text evidence="1">The sequence shown here is derived from an EMBL/GenBank/DDBJ whole genome shotgun (WGS) entry which is preliminary data.</text>
</comment>
<dbReference type="EMBL" id="PGCJ01000101">
    <property type="protein sequence ID" value="PLW48674.1"/>
    <property type="molecule type" value="Genomic_DNA"/>
</dbReference>
<reference evidence="1 2" key="1">
    <citation type="submission" date="2017-11" db="EMBL/GenBank/DDBJ databases">
        <title>De novo assembly and phasing of dikaryotic genomes from two isolates of Puccinia coronata f. sp. avenae, the causal agent of oat crown rust.</title>
        <authorList>
            <person name="Miller M.E."/>
            <person name="Zhang Y."/>
            <person name="Omidvar V."/>
            <person name="Sperschneider J."/>
            <person name="Schwessinger B."/>
            <person name="Raley C."/>
            <person name="Palmer J.M."/>
            <person name="Garnica D."/>
            <person name="Upadhyaya N."/>
            <person name="Rathjen J."/>
            <person name="Taylor J.M."/>
            <person name="Park R.F."/>
            <person name="Dodds P.N."/>
            <person name="Hirsch C.D."/>
            <person name="Kianian S.F."/>
            <person name="Figueroa M."/>
        </authorList>
    </citation>
    <scope>NUCLEOTIDE SEQUENCE [LARGE SCALE GENOMIC DNA]</scope>
    <source>
        <strain evidence="1">12NC29</strain>
    </source>
</reference>
<protein>
    <recommendedName>
        <fullName evidence="3">Reverse transcriptase RNase H-like domain-containing protein</fullName>
    </recommendedName>
</protein>
<dbReference type="Proteomes" id="UP000235388">
    <property type="component" value="Unassembled WGS sequence"/>
</dbReference>
<evidence type="ECO:0000313" key="2">
    <source>
        <dbReference type="Proteomes" id="UP000235388"/>
    </source>
</evidence>
<name>A0A2N5VFA6_9BASI</name>
<proteinExistence type="predicted"/>
<organism evidence="1 2">
    <name type="scientific">Puccinia coronata f. sp. avenae</name>
    <dbReference type="NCBI Taxonomy" id="200324"/>
    <lineage>
        <taxon>Eukaryota</taxon>
        <taxon>Fungi</taxon>
        <taxon>Dikarya</taxon>
        <taxon>Basidiomycota</taxon>
        <taxon>Pucciniomycotina</taxon>
        <taxon>Pucciniomycetes</taxon>
        <taxon>Pucciniales</taxon>
        <taxon>Pucciniaceae</taxon>
        <taxon>Puccinia</taxon>
    </lineage>
</organism>
<dbReference type="InterPro" id="IPR052055">
    <property type="entry name" value="Hepadnavirus_pol/RT"/>
</dbReference>
<dbReference type="PANTHER" id="PTHR33050:SF7">
    <property type="entry name" value="RIBONUCLEASE H"/>
    <property type="match status" value="1"/>
</dbReference>
<evidence type="ECO:0008006" key="3">
    <source>
        <dbReference type="Google" id="ProtNLM"/>
    </source>
</evidence>
<gene>
    <name evidence="1" type="ORF">PCANC_15485</name>
</gene>
<dbReference type="AlphaFoldDB" id="A0A2N5VFA6"/>
<keyword evidence="2" id="KW-1185">Reference proteome</keyword>